<accession>A0A9W4U8L9</accession>
<proteinExistence type="predicted"/>
<gene>
    <name evidence="1" type="ORF">PDIGIT_LOCUS3870</name>
</gene>
<dbReference type="Proteomes" id="UP001152607">
    <property type="component" value="Unassembled WGS sequence"/>
</dbReference>
<comment type="caution">
    <text evidence="1">The sequence shown here is derived from an EMBL/GenBank/DDBJ whole genome shotgun (WGS) entry which is preliminary data.</text>
</comment>
<reference evidence="1" key="1">
    <citation type="submission" date="2023-01" db="EMBL/GenBank/DDBJ databases">
        <authorList>
            <person name="Van Ghelder C."/>
            <person name="Rancurel C."/>
        </authorList>
    </citation>
    <scope>NUCLEOTIDE SEQUENCE</scope>
    <source>
        <strain evidence="1">CNCM I-4278</strain>
    </source>
</reference>
<organism evidence="1 2">
    <name type="scientific">Periconia digitata</name>
    <dbReference type="NCBI Taxonomy" id="1303443"/>
    <lineage>
        <taxon>Eukaryota</taxon>
        <taxon>Fungi</taxon>
        <taxon>Dikarya</taxon>
        <taxon>Ascomycota</taxon>
        <taxon>Pezizomycotina</taxon>
        <taxon>Dothideomycetes</taxon>
        <taxon>Pleosporomycetidae</taxon>
        <taxon>Pleosporales</taxon>
        <taxon>Massarineae</taxon>
        <taxon>Periconiaceae</taxon>
        <taxon>Periconia</taxon>
    </lineage>
</organism>
<sequence length="181" mass="19656">MEATPERGARAAWHRSFWTTLQAGLSGTMPVGTLAVMEQGAAETLCLFVERCSGVEISAQAPSRCARPKPGEPDHSFLVSPLLLLSFCRAQPPCLTGPSLPPSSHPVATTAAANHGPSREIKYTDLLSPPLVFFLPFFFSFSSLDFISAHHCHPLLIGPWSRRKRPTAHGCSSAFPERQTF</sequence>
<name>A0A9W4U8L9_9PLEO</name>
<evidence type="ECO:0000313" key="2">
    <source>
        <dbReference type="Proteomes" id="UP001152607"/>
    </source>
</evidence>
<keyword evidence="2" id="KW-1185">Reference proteome</keyword>
<dbReference type="AlphaFoldDB" id="A0A9W4U8L9"/>
<protein>
    <submittedName>
        <fullName evidence="1">Uncharacterized protein</fullName>
    </submittedName>
</protein>
<evidence type="ECO:0000313" key="1">
    <source>
        <dbReference type="EMBL" id="CAI6327023.1"/>
    </source>
</evidence>
<dbReference type="EMBL" id="CAOQHR010000002">
    <property type="protein sequence ID" value="CAI6327023.1"/>
    <property type="molecule type" value="Genomic_DNA"/>
</dbReference>